<keyword evidence="4 7" id="KW-1133">Transmembrane helix</keyword>
<keyword evidence="2" id="KW-0813">Transport</keyword>
<feature type="transmembrane region" description="Helical" evidence="7">
    <location>
        <begin position="275"/>
        <end position="294"/>
    </location>
</feature>
<dbReference type="Pfam" id="PF07690">
    <property type="entry name" value="MFS_1"/>
    <property type="match status" value="1"/>
</dbReference>
<dbReference type="Proteomes" id="UP000636479">
    <property type="component" value="Unassembled WGS sequence"/>
</dbReference>
<evidence type="ECO:0000256" key="2">
    <source>
        <dbReference type="ARBA" id="ARBA00022448"/>
    </source>
</evidence>
<dbReference type="PANTHER" id="PTHR43791:SF65">
    <property type="entry name" value="MAJOR FACILITATOR SUPERFAMILY (MFS) PROFILE DOMAIN-CONTAINING PROTEIN-RELATED"/>
    <property type="match status" value="1"/>
</dbReference>
<feature type="region of interest" description="Disordered" evidence="6">
    <location>
        <begin position="1"/>
        <end position="46"/>
    </location>
</feature>
<feature type="domain" description="Major facilitator superfamily (MFS) profile" evidence="8">
    <location>
        <begin position="113"/>
        <end position="537"/>
    </location>
</feature>
<sequence>MTTYLPSHQRASSDVTSSVDKPDNKSITQSVTEEKAPPLGAPLEQSTGLFAPWRTPTHDLDAIATQPSVFDDPVTLEAYRPPPQYENTHRFDPNARWTWREEKRLVRKIDRRIMIWAAIMFFCLDLDRTNISQANTDNFLNDLHLTTNDFNLGNTLFRLSFLIAELPSQLISKRVGPDVWIPTQMVCWSTVAFSQYWLTGRKTFLATRFLLGLCEGGFIPDVVLYLSYFYTKRELPIRLAYFWVSNYVSHIVSAFLATGILRLRGVAGKAGWRYLFLLEGLLTLSVGLVSYLMMPPGPTQTKLKYLRPKGWFTEREETIMVNRVLRDDPSKSDMHNREGLAPRRIFQALKDWRMWPIYCLGLVHMIPTGPPQIYLTLSLKNLGFTTTQANLLSIPSTVIGLLMLLFTAYLSEIVNSRVAATIVLQLWALPLLIALYTFNKATSQWVYFAVVTLVTGFPYVHPIQVAWASRNSYSVRTRTVSASVYNMFVQAGAITYANIYRTDDKPLYKRGNRALIGICCMNICLYILTFFFYRTLNRWRDRKWNSWTKKEQQEYVETTKDVGNERLDFRFAY</sequence>
<feature type="transmembrane region" description="Helical" evidence="7">
    <location>
        <begin position="210"/>
        <end position="228"/>
    </location>
</feature>
<organism evidence="9 10">
    <name type="scientific">Mycena indigotica</name>
    <dbReference type="NCBI Taxonomy" id="2126181"/>
    <lineage>
        <taxon>Eukaryota</taxon>
        <taxon>Fungi</taxon>
        <taxon>Dikarya</taxon>
        <taxon>Basidiomycota</taxon>
        <taxon>Agaricomycotina</taxon>
        <taxon>Agaricomycetes</taxon>
        <taxon>Agaricomycetidae</taxon>
        <taxon>Agaricales</taxon>
        <taxon>Marasmiineae</taxon>
        <taxon>Mycenaceae</taxon>
        <taxon>Mycena</taxon>
    </lineage>
</organism>
<dbReference type="GO" id="GO:0022857">
    <property type="term" value="F:transmembrane transporter activity"/>
    <property type="evidence" value="ECO:0007669"/>
    <property type="project" value="InterPro"/>
</dbReference>
<evidence type="ECO:0000256" key="3">
    <source>
        <dbReference type="ARBA" id="ARBA00022692"/>
    </source>
</evidence>
<evidence type="ECO:0000259" key="8">
    <source>
        <dbReference type="PROSITE" id="PS50850"/>
    </source>
</evidence>
<feature type="transmembrane region" description="Helical" evidence="7">
    <location>
        <begin position="514"/>
        <end position="533"/>
    </location>
</feature>
<feature type="transmembrane region" description="Helical" evidence="7">
    <location>
        <begin position="355"/>
        <end position="377"/>
    </location>
</feature>
<dbReference type="SUPFAM" id="SSF103473">
    <property type="entry name" value="MFS general substrate transporter"/>
    <property type="match status" value="1"/>
</dbReference>
<gene>
    <name evidence="9" type="ORF">MIND_00541800</name>
</gene>
<evidence type="ECO:0000313" key="9">
    <source>
        <dbReference type="EMBL" id="KAF7307474.1"/>
    </source>
</evidence>
<dbReference type="InterPro" id="IPR036259">
    <property type="entry name" value="MFS_trans_sf"/>
</dbReference>
<dbReference type="InterPro" id="IPR011701">
    <property type="entry name" value="MFS"/>
</dbReference>
<reference evidence="9" key="1">
    <citation type="submission" date="2020-05" db="EMBL/GenBank/DDBJ databases">
        <title>Mycena genomes resolve the evolution of fungal bioluminescence.</title>
        <authorList>
            <person name="Tsai I.J."/>
        </authorList>
    </citation>
    <scope>NUCLEOTIDE SEQUENCE</scope>
    <source>
        <strain evidence="9">171206Taipei</strain>
    </source>
</reference>
<dbReference type="OrthoDB" id="1935484at2759"/>
<keyword evidence="10" id="KW-1185">Reference proteome</keyword>
<name>A0A8H6SY30_9AGAR</name>
<evidence type="ECO:0000313" key="10">
    <source>
        <dbReference type="Proteomes" id="UP000636479"/>
    </source>
</evidence>
<protein>
    <submittedName>
        <fullName evidence="9">T-complex protein eta subunit</fullName>
    </submittedName>
</protein>
<dbReference type="PANTHER" id="PTHR43791">
    <property type="entry name" value="PERMEASE-RELATED"/>
    <property type="match status" value="1"/>
</dbReference>
<feature type="transmembrane region" description="Helical" evidence="7">
    <location>
        <begin position="240"/>
        <end position="263"/>
    </location>
</feature>
<keyword evidence="5 7" id="KW-0472">Membrane</keyword>
<dbReference type="PROSITE" id="PS50850">
    <property type="entry name" value="MFS"/>
    <property type="match status" value="1"/>
</dbReference>
<evidence type="ECO:0000256" key="1">
    <source>
        <dbReference type="ARBA" id="ARBA00004141"/>
    </source>
</evidence>
<comment type="caution">
    <text evidence="9">The sequence shown here is derived from an EMBL/GenBank/DDBJ whole genome shotgun (WGS) entry which is preliminary data.</text>
</comment>
<feature type="transmembrane region" description="Helical" evidence="7">
    <location>
        <begin position="445"/>
        <end position="467"/>
    </location>
</feature>
<comment type="subcellular location">
    <subcellularLocation>
        <location evidence="1">Membrane</location>
        <topology evidence="1">Multi-pass membrane protein</topology>
    </subcellularLocation>
</comment>
<dbReference type="FunFam" id="1.20.1250.20:FF:000106">
    <property type="entry name" value="MFS transporter, putative"/>
    <property type="match status" value="1"/>
</dbReference>
<evidence type="ECO:0000256" key="6">
    <source>
        <dbReference type="SAM" id="MobiDB-lite"/>
    </source>
</evidence>
<dbReference type="EMBL" id="JACAZF010000004">
    <property type="protein sequence ID" value="KAF7307474.1"/>
    <property type="molecule type" value="Genomic_DNA"/>
</dbReference>
<keyword evidence="3 7" id="KW-0812">Transmembrane</keyword>
<dbReference type="GeneID" id="59344717"/>
<proteinExistence type="predicted"/>
<feature type="compositionally biased region" description="Polar residues" evidence="6">
    <location>
        <begin position="1"/>
        <end position="31"/>
    </location>
</feature>
<dbReference type="GO" id="GO:0016020">
    <property type="term" value="C:membrane"/>
    <property type="evidence" value="ECO:0007669"/>
    <property type="project" value="UniProtKB-SubCell"/>
</dbReference>
<dbReference type="Gene3D" id="1.20.1250.20">
    <property type="entry name" value="MFS general substrate transporter like domains"/>
    <property type="match status" value="2"/>
</dbReference>
<evidence type="ECO:0000256" key="7">
    <source>
        <dbReference type="SAM" id="Phobius"/>
    </source>
</evidence>
<dbReference type="InterPro" id="IPR020846">
    <property type="entry name" value="MFS_dom"/>
</dbReference>
<feature type="transmembrane region" description="Helical" evidence="7">
    <location>
        <begin position="389"/>
        <end position="411"/>
    </location>
</feature>
<accession>A0A8H6SY30</accession>
<evidence type="ECO:0000256" key="4">
    <source>
        <dbReference type="ARBA" id="ARBA00022989"/>
    </source>
</evidence>
<feature type="transmembrane region" description="Helical" evidence="7">
    <location>
        <begin position="417"/>
        <end position="438"/>
    </location>
</feature>
<evidence type="ECO:0000256" key="5">
    <source>
        <dbReference type="ARBA" id="ARBA00023136"/>
    </source>
</evidence>
<dbReference type="AlphaFoldDB" id="A0A8H6SY30"/>
<dbReference type="RefSeq" id="XP_037222493.1">
    <property type="nucleotide sequence ID" value="XM_037362201.1"/>
</dbReference>